<dbReference type="AlphaFoldDB" id="A0AAD5SLX6"/>
<reference evidence="1" key="1">
    <citation type="submission" date="2020-05" db="EMBL/GenBank/DDBJ databases">
        <title>Phylogenomic resolution of chytrid fungi.</title>
        <authorList>
            <person name="Stajich J.E."/>
            <person name="Amses K."/>
            <person name="Simmons R."/>
            <person name="Seto K."/>
            <person name="Myers J."/>
            <person name="Bonds A."/>
            <person name="Quandt C.A."/>
            <person name="Barry K."/>
            <person name="Liu P."/>
            <person name="Grigoriev I."/>
            <person name="Longcore J.E."/>
            <person name="James T.Y."/>
        </authorList>
    </citation>
    <scope>NUCLEOTIDE SEQUENCE</scope>
    <source>
        <strain evidence="1">JEL0513</strain>
    </source>
</reference>
<organism evidence="1 2">
    <name type="scientific">Physocladia obscura</name>
    <dbReference type="NCBI Taxonomy" id="109957"/>
    <lineage>
        <taxon>Eukaryota</taxon>
        <taxon>Fungi</taxon>
        <taxon>Fungi incertae sedis</taxon>
        <taxon>Chytridiomycota</taxon>
        <taxon>Chytridiomycota incertae sedis</taxon>
        <taxon>Chytridiomycetes</taxon>
        <taxon>Chytridiales</taxon>
        <taxon>Chytriomycetaceae</taxon>
        <taxon>Physocladia</taxon>
    </lineage>
</organism>
<proteinExistence type="predicted"/>
<dbReference type="EMBL" id="JADGJH010004833">
    <property type="protein sequence ID" value="KAJ3083660.1"/>
    <property type="molecule type" value="Genomic_DNA"/>
</dbReference>
<accession>A0AAD5SLX6</accession>
<evidence type="ECO:0000313" key="1">
    <source>
        <dbReference type="EMBL" id="KAJ3083660.1"/>
    </source>
</evidence>
<gene>
    <name evidence="1" type="ORF">HK100_009426</name>
</gene>
<dbReference type="Proteomes" id="UP001211907">
    <property type="component" value="Unassembled WGS sequence"/>
</dbReference>
<comment type="caution">
    <text evidence="1">The sequence shown here is derived from an EMBL/GenBank/DDBJ whole genome shotgun (WGS) entry which is preliminary data.</text>
</comment>
<keyword evidence="2" id="KW-1185">Reference proteome</keyword>
<name>A0AAD5SLX6_9FUNG</name>
<feature type="non-terminal residue" evidence="1">
    <location>
        <position position="180"/>
    </location>
</feature>
<protein>
    <submittedName>
        <fullName evidence="1">Uncharacterized protein</fullName>
    </submittedName>
</protein>
<evidence type="ECO:0000313" key="2">
    <source>
        <dbReference type="Proteomes" id="UP001211907"/>
    </source>
</evidence>
<sequence>MQMIDGWDPEQHGIRFPPLRNYDDAGDRTRQDKCNAKDALSGLGFPERISGGSAWTAHTKPGGFAVQLDAVLVQTLVRRVDGFLAAHAGCLDLIYASRSGCKLDPELIDTHAQHFLTTFGGPPGGTLPPRKNPRRHHSFARITSLITEKSVGKALAALPMGKASGTDNIPAELLSLGGKA</sequence>